<protein>
    <submittedName>
        <fullName evidence="1">N-formylglutamate amidohydrolase</fullName>
    </submittedName>
</protein>
<dbReference type="Pfam" id="PF05013">
    <property type="entry name" value="FGase"/>
    <property type="match status" value="1"/>
</dbReference>
<comment type="caution">
    <text evidence="1">The sequence shown here is derived from an EMBL/GenBank/DDBJ whole genome shotgun (WGS) entry which is preliminary data.</text>
</comment>
<dbReference type="AlphaFoldDB" id="A0A967C5E6"/>
<evidence type="ECO:0000313" key="2">
    <source>
        <dbReference type="Proteomes" id="UP000761264"/>
    </source>
</evidence>
<name>A0A967C5E6_9PROT</name>
<evidence type="ECO:0000313" key="1">
    <source>
        <dbReference type="EMBL" id="NIA69069.1"/>
    </source>
</evidence>
<gene>
    <name evidence="1" type="ORF">HBA54_10745</name>
</gene>
<dbReference type="InterPro" id="IPR007709">
    <property type="entry name" value="N-FG_amidohydro"/>
</dbReference>
<dbReference type="RefSeq" id="WP_167224297.1">
    <property type="nucleotide sequence ID" value="NZ_JAAQPH010000007.1"/>
</dbReference>
<reference evidence="1" key="1">
    <citation type="submission" date="2020-03" db="EMBL/GenBank/DDBJ databases">
        <title>Genome of Pelagibius litoralis DSM 21314T.</title>
        <authorList>
            <person name="Wang G."/>
        </authorList>
    </citation>
    <scope>NUCLEOTIDE SEQUENCE</scope>
    <source>
        <strain evidence="1">DSM 21314</strain>
    </source>
</reference>
<dbReference type="EMBL" id="JAAQPH010000007">
    <property type="protein sequence ID" value="NIA69069.1"/>
    <property type="molecule type" value="Genomic_DNA"/>
</dbReference>
<keyword evidence="2" id="KW-1185">Reference proteome</keyword>
<accession>A0A967C5E6</accession>
<proteinExistence type="predicted"/>
<sequence length="303" mass="33566">MDAIAPSARASQFHPASQPHEILWPEQQSLPLVFASPHSGCDYPPAFLAASRLDPVSLRQSEDSFVNEIFGCAPEMGAPLIHALFPRAFVDPNREPYELDPAVFKDKLPAYANTRSPRVAAGLGTIARVVANGANIYKDKLSLEEGLERIRTCYWPYHEALRSLVEQTKERFGYCILVDCHSMPSLGKLGQGRCATNRIAFVLGDCHGTSCNAAVTSSVERTLMGKNYQVVRNSPYAGGFVTRHYGRPEANVHSLQIEINRQIYMDETRMERRPALNALAQDMRDVVAALGAVDPGRRRNGQR</sequence>
<dbReference type="Proteomes" id="UP000761264">
    <property type="component" value="Unassembled WGS sequence"/>
</dbReference>
<dbReference type="Gene3D" id="3.40.630.40">
    <property type="entry name" value="Zn-dependent exopeptidases"/>
    <property type="match status" value="1"/>
</dbReference>
<organism evidence="1 2">
    <name type="scientific">Pelagibius litoralis</name>
    <dbReference type="NCBI Taxonomy" id="374515"/>
    <lineage>
        <taxon>Bacteria</taxon>
        <taxon>Pseudomonadati</taxon>
        <taxon>Pseudomonadota</taxon>
        <taxon>Alphaproteobacteria</taxon>
        <taxon>Rhodospirillales</taxon>
        <taxon>Rhodovibrionaceae</taxon>
        <taxon>Pelagibius</taxon>
    </lineage>
</organism>
<dbReference type="SUPFAM" id="SSF53187">
    <property type="entry name" value="Zn-dependent exopeptidases"/>
    <property type="match status" value="1"/>
</dbReference>